<comment type="catalytic activity">
    <reaction evidence="9">
        <text>(6S)-5,6,7,8-tetrahydrofolyl-(gamma-L-Glu)(n) + L-glutamate + ATP = (6S)-5,6,7,8-tetrahydrofolyl-(gamma-L-Glu)(n+1) + ADP + phosphate + H(+)</text>
        <dbReference type="Rhea" id="RHEA:10580"/>
        <dbReference type="Rhea" id="RHEA-COMP:14738"/>
        <dbReference type="Rhea" id="RHEA-COMP:14740"/>
        <dbReference type="ChEBI" id="CHEBI:15378"/>
        <dbReference type="ChEBI" id="CHEBI:29985"/>
        <dbReference type="ChEBI" id="CHEBI:30616"/>
        <dbReference type="ChEBI" id="CHEBI:43474"/>
        <dbReference type="ChEBI" id="CHEBI:141005"/>
        <dbReference type="ChEBI" id="CHEBI:456216"/>
        <dbReference type="EC" id="6.3.2.17"/>
    </reaction>
</comment>
<evidence type="ECO:0000313" key="13">
    <source>
        <dbReference type="Proteomes" id="UP000222056"/>
    </source>
</evidence>
<evidence type="ECO:0000256" key="3">
    <source>
        <dbReference type="ARBA" id="ARBA00022598"/>
    </source>
</evidence>
<keyword evidence="7" id="KW-0460">Magnesium</keyword>
<dbReference type="AlphaFoldDB" id="A0A1H6FUT5"/>
<evidence type="ECO:0000256" key="10">
    <source>
        <dbReference type="PIRNR" id="PIRNR001563"/>
    </source>
</evidence>
<feature type="domain" description="Mur ligase C-terminal" evidence="11">
    <location>
        <begin position="278"/>
        <end position="400"/>
    </location>
</feature>
<keyword evidence="4" id="KW-0479">Metal-binding</keyword>
<dbReference type="InterPro" id="IPR036615">
    <property type="entry name" value="Mur_ligase_C_dom_sf"/>
</dbReference>
<dbReference type="PANTHER" id="PTHR11136">
    <property type="entry name" value="FOLYLPOLYGLUTAMATE SYNTHASE-RELATED"/>
    <property type="match status" value="1"/>
</dbReference>
<dbReference type="Gene3D" id="3.90.190.20">
    <property type="entry name" value="Mur ligase, C-terminal domain"/>
    <property type="match status" value="1"/>
</dbReference>
<evidence type="ECO:0000256" key="9">
    <source>
        <dbReference type="ARBA" id="ARBA00047493"/>
    </source>
</evidence>
<dbReference type="SUPFAM" id="SSF53623">
    <property type="entry name" value="MurD-like peptide ligases, catalytic domain"/>
    <property type="match status" value="1"/>
</dbReference>
<dbReference type="Pfam" id="PF02875">
    <property type="entry name" value="Mur_ligase_C"/>
    <property type="match status" value="1"/>
</dbReference>
<keyword evidence="6 10" id="KW-0067">ATP-binding</keyword>
<sequence>MAMAGAPTYREAERWLLGRELFGMRFGLDRMRKLLTALGSPQRTFRTIHVVGTNGKSSTTRFAAALLAGEGLRVGAYTSPHLVTYRERVEIGGVPISEVAFARAVAEVRRATTLVERRLEPGDLITQFEALTAAAFLAFAEAGCEVAVVEAGLGGRFDATNVIDSEVQVLTSVGLEHTRWLGPTVRDIAGEKLDVVTPGGTLVAGPLPTEALEVAERVCAQRATRLQRVARPLPLELAAKGAFQRLNFALALAACQAFLGRELRPAAIRRAAATTMPGRLEEIAETPLTLVDAAHNPDGVAALASSLPAVLGGRRPLVAVVAILEDKDAAEMLRKLGGVCDEFVFTRADNPRSLPPGTLDALAAKVAPSRPRSIAPAADAALRLARARAGEQGAVLATGSIYLVADLLRPAEAGRSIL</sequence>
<keyword evidence="3 10" id="KW-0436">Ligase</keyword>
<dbReference type="Proteomes" id="UP000222056">
    <property type="component" value="Unassembled WGS sequence"/>
</dbReference>
<dbReference type="Gene3D" id="3.40.1190.10">
    <property type="entry name" value="Mur-like, catalytic domain"/>
    <property type="match status" value="1"/>
</dbReference>
<dbReference type="PROSITE" id="PS01012">
    <property type="entry name" value="FOLYLPOLYGLU_SYNT_2"/>
    <property type="match status" value="1"/>
</dbReference>
<evidence type="ECO:0000259" key="11">
    <source>
        <dbReference type="Pfam" id="PF02875"/>
    </source>
</evidence>
<dbReference type="InterPro" id="IPR004101">
    <property type="entry name" value="Mur_ligase_C"/>
</dbReference>
<accession>A0A1H6FUT5</accession>
<evidence type="ECO:0000256" key="4">
    <source>
        <dbReference type="ARBA" id="ARBA00022723"/>
    </source>
</evidence>
<dbReference type="EC" id="6.3.2.17" evidence="2"/>
<evidence type="ECO:0000256" key="8">
    <source>
        <dbReference type="ARBA" id="ARBA00030592"/>
    </source>
</evidence>
<dbReference type="RefSeq" id="WP_093117646.1">
    <property type="nucleotide sequence ID" value="NZ_FNWJ01000002.1"/>
</dbReference>
<evidence type="ECO:0000256" key="2">
    <source>
        <dbReference type="ARBA" id="ARBA00013025"/>
    </source>
</evidence>
<dbReference type="NCBIfam" id="TIGR01499">
    <property type="entry name" value="folC"/>
    <property type="match status" value="1"/>
</dbReference>
<dbReference type="EMBL" id="FNWJ01000002">
    <property type="protein sequence ID" value="SEH13918.1"/>
    <property type="molecule type" value="Genomic_DNA"/>
</dbReference>
<dbReference type="PANTHER" id="PTHR11136:SF0">
    <property type="entry name" value="DIHYDROFOLATE SYNTHETASE-RELATED"/>
    <property type="match status" value="1"/>
</dbReference>
<evidence type="ECO:0000256" key="1">
    <source>
        <dbReference type="ARBA" id="ARBA00008276"/>
    </source>
</evidence>
<dbReference type="OrthoDB" id="9809356at2"/>
<evidence type="ECO:0000256" key="5">
    <source>
        <dbReference type="ARBA" id="ARBA00022741"/>
    </source>
</evidence>
<comment type="similarity">
    <text evidence="1 10">Belongs to the folylpolyglutamate synthase family.</text>
</comment>
<dbReference type="InterPro" id="IPR036565">
    <property type="entry name" value="Mur-like_cat_sf"/>
</dbReference>
<reference evidence="13" key="1">
    <citation type="submission" date="2016-10" db="EMBL/GenBank/DDBJ databases">
        <authorList>
            <person name="Varghese N."/>
            <person name="Submissions S."/>
        </authorList>
    </citation>
    <scope>NUCLEOTIDE SEQUENCE [LARGE SCALE GENOMIC DNA]</scope>
    <source>
        <strain evidence="13">ATCC 35263</strain>
    </source>
</reference>
<dbReference type="GO" id="GO:0004326">
    <property type="term" value="F:tetrahydrofolylpolyglutamate synthase activity"/>
    <property type="evidence" value="ECO:0007669"/>
    <property type="project" value="UniProtKB-EC"/>
</dbReference>
<dbReference type="InterPro" id="IPR001645">
    <property type="entry name" value="Folylpolyglutamate_synth"/>
</dbReference>
<evidence type="ECO:0000256" key="7">
    <source>
        <dbReference type="ARBA" id="ARBA00022842"/>
    </source>
</evidence>
<evidence type="ECO:0000256" key="6">
    <source>
        <dbReference type="ARBA" id="ARBA00022840"/>
    </source>
</evidence>
<dbReference type="InterPro" id="IPR018109">
    <property type="entry name" value="Folylpolyglutamate_synth_CS"/>
</dbReference>
<dbReference type="SUPFAM" id="SSF53244">
    <property type="entry name" value="MurD-like peptide ligases, peptide-binding domain"/>
    <property type="match status" value="1"/>
</dbReference>
<keyword evidence="5 10" id="KW-0547">Nucleotide-binding</keyword>
<dbReference type="STRING" id="29539.SAMN02745716_1400"/>
<dbReference type="GO" id="GO:0008841">
    <property type="term" value="F:dihydrofolate synthase activity"/>
    <property type="evidence" value="ECO:0007669"/>
    <property type="project" value="TreeGrafter"/>
</dbReference>
<dbReference type="PIRSF" id="PIRSF001563">
    <property type="entry name" value="Folylpolyglu_synth"/>
    <property type="match status" value="1"/>
</dbReference>
<keyword evidence="13" id="KW-1185">Reference proteome</keyword>
<evidence type="ECO:0000313" key="12">
    <source>
        <dbReference type="EMBL" id="SEH13918.1"/>
    </source>
</evidence>
<protein>
    <recommendedName>
        <fullName evidence="2">tetrahydrofolate synthase</fullName>
        <ecNumber evidence="2">6.3.2.17</ecNumber>
    </recommendedName>
    <alternativeName>
        <fullName evidence="8">Tetrahydrofolylpolyglutamate synthase</fullName>
    </alternativeName>
</protein>
<organism evidence="12 13">
    <name type="scientific">Thermoleophilum album</name>
    <dbReference type="NCBI Taxonomy" id="29539"/>
    <lineage>
        <taxon>Bacteria</taxon>
        <taxon>Bacillati</taxon>
        <taxon>Actinomycetota</taxon>
        <taxon>Thermoleophilia</taxon>
        <taxon>Thermoleophilales</taxon>
        <taxon>Thermoleophilaceae</taxon>
        <taxon>Thermoleophilum</taxon>
    </lineage>
</organism>
<dbReference type="GO" id="GO:0005737">
    <property type="term" value="C:cytoplasm"/>
    <property type="evidence" value="ECO:0007669"/>
    <property type="project" value="TreeGrafter"/>
</dbReference>
<gene>
    <name evidence="12" type="ORF">SAMN02745716_1400</name>
</gene>
<name>A0A1H6FUT5_THEAL</name>
<proteinExistence type="inferred from homology"/>
<dbReference type="GO" id="GO:0005524">
    <property type="term" value="F:ATP binding"/>
    <property type="evidence" value="ECO:0007669"/>
    <property type="project" value="UniProtKB-KW"/>
</dbReference>
<dbReference type="GO" id="GO:0046872">
    <property type="term" value="F:metal ion binding"/>
    <property type="evidence" value="ECO:0007669"/>
    <property type="project" value="UniProtKB-KW"/>
</dbReference>